<dbReference type="OrthoDB" id="9146593at2"/>
<reference evidence="2 3" key="1">
    <citation type="submission" date="2019-02" db="EMBL/GenBank/DDBJ databases">
        <title>Deep-cultivation of Planctomycetes and their phenomic and genomic characterization uncovers novel biology.</title>
        <authorList>
            <person name="Wiegand S."/>
            <person name="Jogler M."/>
            <person name="Boedeker C."/>
            <person name="Pinto D."/>
            <person name="Vollmers J."/>
            <person name="Rivas-Marin E."/>
            <person name="Kohn T."/>
            <person name="Peeters S.H."/>
            <person name="Heuer A."/>
            <person name="Rast P."/>
            <person name="Oberbeckmann S."/>
            <person name="Bunk B."/>
            <person name="Jeske O."/>
            <person name="Meyerdierks A."/>
            <person name="Storesund J.E."/>
            <person name="Kallscheuer N."/>
            <person name="Luecker S."/>
            <person name="Lage O.M."/>
            <person name="Pohl T."/>
            <person name="Merkel B.J."/>
            <person name="Hornburger P."/>
            <person name="Mueller R.-W."/>
            <person name="Bruemmer F."/>
            <person name="Labrenz M."/>
            <person name="Spormann A.M."/>
            <person name="Op den Camp H."/>
            <person name="Overmann J."/>
            <person name="Amann R."/>
            <person name="Jetten M.S.M."/>
            <person name="Mascher T."/>
            <person name="Medema M.H."/>
            <person name="Devos D.P."/>
            <person name="Kaster A.-K."/>
            <person name="Ovreas L."/>
            <person name="Rohde M."/>
            <person name="Galperin M.Y."/>
            <person name="Jogler C."/>
        </authorList>
    </citation>
    <scope>NUCLEOTIDE SEQUENCE [LARGE SCALE GENOMIC DNA]</scope>
    <source>
        <strain evidence="2 3">ETA_A1</strain>
    </source>
</reference>
<dbReference type="KEGG" id="uli:ETAA1_29000"/>
<sequence precursor="true">MHTARRTRRTFLKAAGVALALPRLDAFAQPAAAVPRRAVFICAPLGLHAPYFFPTAAGRDYALTPYLEPLRDLRNDFTVVSGLAHPDVGPSHDSIFSFLTCAPHPERRAGFRNTVSVDQLAAEHVGGETRFPSLPLSAEGFGLSWTRTGALVPPDLFPASVFARLFLDGRPEDVANQARRLRDGRSVLDAVRDQAADMRPALGTADRDKLDEYFTSVRELERRLARAEEWSRRPKPKVDARPPQNVLNPADLVGKTRSLFDLIHLALQTDSTRLVTMLMLGTSLVPPIAGVSFGHHDLSHHGQDPAKIAQLRTVEQEKMKALADFLTKLKATREDGASLLDRTTVFFSSNLGNAATHGVRNLPVLVAGGGFRHGQHLAFDPSNGPPLGNLFVSMLQRLGVPADRFGSGTATLRGLDPA</sequence>
<proteinExistence type="predicted"/>
<dbReference type="Proteomes" id="UP000319576">
    <property type="component" value="Chromosome"/>
</dbReference>
<dbReference type="AlphaFoldDB" id="A0A517XTX8"/>
<evidence type="ECO:0008006" key="4">
    <source>
        <dbReference type="Google" id="ProtNLM"/>
    </source>
</evidence>
<organism evidence="2 3">
    <name type="scientific">Urbifossiella limnaea</name>
    <dbReference type="NCBI Taxonomy" id="2528023"/>
    <lineage>
        <taxon>Bacteria</taxon>
        <taxon>Pseudomonadati</taxon>
        <taxon>Planctomycetota</taxon>
        <taxon>Planctomycetia</taxon>
        <taxon>Gemmatales</taxon>
        <taxon>Gemmataceae</taxon>
        <taxon>Urbifossiella</taxon>
    </lineage>
</organism>
<feature type="signal peptide" evidence="1">
    <location>
        <begin position="1"/>
        <end position="28"/>
    </location>
</feature>
<evidence type="ECO:0000313" key="3">
    <source>
        <dbReference type="Proteomes" id="UP000319576"/>
    </source>
</evidence>
<accession>A0A517XTX8</accession>
<evidence type="ECO:0000313" key="2">
    <source>
        <dbReference type="EMBL" id="QDU20937.1"/>
    </source>
</evidence>
<keyword evidence="1" id="KW-0732">Signal</keyword>
<protein>
    <recommendedName>
        <fullName evidence="4">DUF1552 domain-containing protein</fullName>
    </recommendedName>
</protein>
<dbReference type="RefSeq" id="WP_145239368.1">
    <property type="nucleotide sequence ID" value="NZ_CP036273.1"/>
</dbReference>
<keyword evidence="3" id="KW-1185">Reference proteome</keyword>
<dbReference type="InterPro" id="IPR011447">
    <property type="entry name" value="DUF1552"/>
</dbReference>
<evidence type="ECO:0000256" key="1">
    <source>
        <dbReference type="SAM" id="SignalP"/>
    </source>
</evidence>
<name>A0A517XTX8_9BACT</name>
<feature type="chain" id="PRO_5021947540" description="DUF1552 domain-containing protein" evidence="1">
    <location>
        <begin position="29"/>
        <end position="418"/>
    </location>
</feature>
<dbReference type="PROSITE" id="PS51318">
    <property type="entry name" value="TAT"/>
    <property type="match status" value="1"/>
</dbReference>
<dbReference type="Pfam" id="PF07586">
    <property type="entry name" value="HXXSHH"/>
    <property type="match status" value="1"/>
</dbReference>
<dbReference type="EMBL" id="CP036273">
    <property type="protein sequence ID" value="QDU20937.1"/>
    <property type="molecule type" value="Genomic_DNA"/>
</dbReference>
<dbReference type="InterPro" id="IPR006311">
    <property type="entry name" value="TAT_signal"/>
</dbReference>
<gene>
    <name evidence="2" type="ORF">ETAA1_29000</name>
</gene>